<feature type="compositionally biased region" description="Polar residues" evidence="10">
    <location>
        <begin position="437"/>
        <end position="457"/>
    </location>
</feature>
<evidence type="ECO:0000256" key="2">
    <source>
        <dbReference type="ARBA" id="ARBA00022723"/>
    </source>
</evidence>
<dbReference type="GO" id="GO:0005634">
    <property type="term" value="C:nucleus"/>
    <property type="evidence" value="ECO:0000318"/>
    <property type="project" value="GO_Central"/>
</dbReference>
<evidence type="ECO:0000256" key="8">
    <source>
        <dbReference type="ARBA" id="ARBA00023242"/>
    </source>
</evidence>
<evidence type="ECO:0000256" key="10">
    <source>
        <dbReference type="SAM" id="MobiDB-lite"/>
    </source>
</evidence>
<dbReference type="PANTHER" id="PTHR31221:SF125">
    <property type="entry name" value="WRKY TRANSCRIPTION FACTOR 1"/>
    <property type="match status" value="1"/>
</dbReference>
<accession>A0A067F5F0</accession>
<sequence length="488" mass="53283">MVSSGEDGLDEVASDKLQHEPGPVSETHALQSDQGFSTPILSRKSLMLPDTGHLLPSDQERSISSITSEKASQTTDIIPALQTGQEVSTPTIREKVSEDGYNWRKYGQKLVRGNEFVRSYYKCTHPRCLAKKQLDCTHEGQIVDTIYSGDHCHPKVPNVPLAVGIVVSVVEEKPEVSSISSAKDKSSDTHGQTPRQTERNDNSRLSVAAASGGMKDPLISNRMKDEVDNDDRPGSKRRKKDHFNANASPVEKLTGEHRVVQTLSEVDFVNDGYRWRKYGQKLVKGNPNPRNYYRCSNSGCPAKKHVERASHDPKLVITTYEGRHDHDMPPSRTVTPNVAGTKNSKTAHNGESAKLEEIDAVCSDTDVHRSSDTLSKSTEGKNGEPKTKSEATATASVGLVKSEQSAVHPESKSSEPQNGNSRTIEGSDVAHGRSCHKGSSNDQSNCESETKSEQNGTACRDKVIQATSLPDANYGEQEQTPKAEAVRS</sequence>
<dbReference type="InterPro" id="IPR036576">
    <property type="entry name" value="WRKY_dom_sf"/>
</dbReference>
<evidence type="ECO:0000256" key="4">
    <source>
        <dbReference type="ARBA" id="ARBA00022833"/>
    </source>
</evidence>
<keyword evidence="6" id="KW-0238">DNA-binding</keyword>
<keyword evidence="7" id="KW-0804">Transcription</keyword>
<dbReference type="Pfam" id="PF03106">
    <property type="entry name" value="WRKY"/>
    <property type="match status" value="2"/>
</dbReference>
<evidence type="ECO:0000256" key="5">
    <source>
        <dbReference type="ARBA" id="ARBA00023015"/>
    </source>
</evidence>
<gene>
    <name evidence="12" type="ORF">CISIN_1g011340mg</name>
</gene>
<dbReference type="Proteomes" id="UP000027120">
    <property type="component" value="Unassembled WGS sequence"/>
</dbReference>
<evidence type="ECO:0000256" key="1">
    <source>
        <dbReference type="ARBA" id="ARBA00004123"/>
    </source>
</evidence>
<feature type="compositionally biased region" description="Basic and acidic residues" evidence="10">
    <location>
        <begin position="479"/>
        <end position="488"/>
    </location>
</feature>
<keyword evidence="8" id="KW-0539">Nucleus</keyword>
<keyword evidence="13" id="KW-1185">Reference proteome</keyword>
<dbReference type="EMBL" id="KK784949">
    <property type="protein sequence ID" value="KDO58436.1"/>
    <property type="molecule type" value="Genomic_DNA"/>
</dbReference>
<dbReference type="FunFam" id="2.20.25.80:FF:000003">
    <property type="entry name" value="WRKY transcription factor 57"/>
    <property type="match status" value="1"/>
</dbReference>
<dbReference type="InterPro" id="IPR044810">
    <property type="entry name" value="WRKY_plant"/>
</dbReference>
<dbReference type="GO" id="GO:0003700">
    <property type="term" value="F:DNA-binding transcription factor activity"/>
    <property type="evidence" value="ECO:0000318"/>
    <property type="project" value="GO_Central"/>
</dbReference>
<proteinExistence type="inferred from homology"/>
<evidence type="ECO:0000256" key="9">
    <source>
        <dbReference type="ARBA" id="ARBA00061157"/>
    </source>
</evidence>
<comment type="subcellular location">
    <subcellularLocation>
        <location evidence="1">Nucleus</location>
    </subcellularLocation>
</comment>
<dbReference type="GO" id="GO:0046872">
    <property type="term" value="F:metal ion binding"/>
    <property type="evidence" value="ECO:0007669"/>
    <property type="project" value="UniProtKB-KW"/>
</dbReference>
<dbReference type="eggNOG" id="ENOG502QV11">
    <property type="taxonomic scope" value="Eukaryota"/>
</dbReference>
<feature type="domain" description="WRKY" evidence="11">
    <location>
        <begin position="92"/>
        <end position="156"/>
    </location>
</feature>
<evidence type="ECO:0000313" key="12">
    <source>
        <dbReference type="EMBL" id="KDO58436.1"/>
    </source>
</evidence>
<dbReference type="GO" id="GO:0006355">
    <property type="term" value="P:regulation of DNA-templated transcription"/>
    <property type="evidence" value="ECO:0000318"/>
    <property type="project" value="GO_Central"/>
</dbReference>
<feature type="region of interest" description="Disordered" evidence="10">
    <location>
        <begin position="322"/>
        <end position="488"/>
    </location>
</feature>
<dbReference type="SMR" id="A0A067F5F0"/>
<evidence type="ECO:0000313" key="13">
    <source>
        <dbReference type="Proteomes" id="UP000027120"/>
    </source>
</evidence>
<evidence type="ECO:0000256" key="3">
    <source>
        <dbReference type="ARBA" id="ARBA00022737"/>
    </source>
</evidence>
<keyword evidence="5" id="KW-0805">Transcription regulation</keyword>
<dbReference type="STRING" id="2711.A0A067F5F0"/>
<keyword evidence="2" id="KW-0479">Metal-binding</keyword>
<evidence type="ECO:0000256" key="7">
    <source>
        <dbReference type="ARBA" id="ARBA00023163"/>
    </source>
</evidence>
<feature type="region of interest" description="Disordered" evidence="10">
    <location>
        <begin position="176"/>
        <end position="252"/>
    </location>
</feature>
<dbReference type="FunFam" id="2.20.25.80:FF:000006">
    <property type="entry name" value="WRKY transcription factor"/>
    <property type="match status" value="1"/>
</dbReference>
<organism evidence="12 13">
    <name type="scientific">Citrus sinensis</name>
    <name type="common">Sweet orange</name>
    <name type="synonym">Citrus aurantium var. sinensis</name>
    <dbReference type="NCBI Taxonomy" id="2711"/>
    <lineage>
        <taxon>Eukaryota</taxon>
        <taxon>Viridiplantae</taxon>
        <taxon>Streptophyta</taxon>
        <taxon>Embryophyta</taxon>
        <taxon>Tracheophyta</taxon>
        <taxon>Spermatophyta</taxon>
        <taxon>Magnoliopsida</taxon>
        <taxon>eudicotyledons</taxon>
        <taxon>Gunneridae</taxon>
        <taxon>Pentapetalae</taxon>
        <taxon>rosids</taxon>
        <taxon>malvids</taxon>
        <taxon>Sapindales</taxon>
        <taxon>Rutaceae</taxon>
        <taxon>Aurantioideae</taxon>
        <taxon>Citrus</taxon>
    </lineage>
</organism>
<reference evidence="12 13" key="1">
    <citation type="submission" date="2014-04" db="EMBL/GenBank/DDBJ databases">
        <authorList>
            <consortium name="International Citrus Genome Consortium"/>
            <person name="Gmitter F."/>
            <person name="Chen C."/>
            <person name="Farmerie W."/>
            <person name="Harkins T."/>
            <person name="Desany B."/>
            <person name="Mohiuddin M."/>
            <person name="Kodira C."/>
            <person name="Borodovsky M."/>
            <person name="Lomsadze A."/>
            <person name="Burns P."/>
            <person name="Jenkins J."/>
            <person name="Prochnik S."/>
            <person name="Shu S."/>
            <person name="Chapman J."/>
            <person name="Pitluck S."/>
            <person name="Schmutz J."/>
            <person name="Rokhsar D."/>
        </authorList>
    </citation>
    <scope>NUCLEOTIDE SEQUENCE</scope>
</reference>
<keyword evidence="4" id="KW-0862">Zinc</keyword>
<dbReference type="SUPFAM" id="SSF118290">
    <property type="entry name" value="WRKY DNA-binding domain"/>
    <property type="match status" value="2"/>
</dbReference>
<protein>
    <recommendedName>
        <fullName evidence="11">WRKY domain-containing protein</fullName>
    </recommendedName>
</protein>
<feature type="domain" description="WRKY" evidence="11">
    <location>
        <begin position="264"/>
        <end position="329"/>
    </location>
</feature>
<dbReference type="GO" id="GO:0000976">
    <property type="term" value="F:transcription cis-regulatory region binding"/>
    <property type="evidence" value="ECO:0000318"/>
    <property type="project" value="GO_Central"/>
</dbReference>
<dbReference type="PROSITE" id="PS50811">
    <property type="entry name" value="WRKY"/>
    <property type="match status" value="2"/>
</dbReference>
<feature type="compositionally biased region" description="Polar residues" evidence="10">
    <location>
        <begin position="465"/>
        <end position="478"/>
    </location>
</feature>
<feature type="region of interest" description="Disordered" evidence="10">
    <location>
        <begin position="1"/>
        <end position="36"/>
    </location>
</feature>
<feature type="compositionally biased region" description="Basic and acidic residues" evidence="10">
    <location>
        <begin position="222"/>
        <end position="234"/>
    </location>
</feature>
<evidence type="ECO:0000256" key="6">
    <source>
        <dbReference type="ARBA" id="ARBA00023125"/>
    </source>
</evidence>
<dbReference type="PANTHER" id="PTHR31221">
    <property type="entry name" value="WRKY TRANSCRIPTION FACTOR PROTEIN 1-RELATED"/>
    <property type="match status" value="1"/>
</dbReference>
<dbReference type="AlphaFoldDB" id="A0A067F5F0"/>
<feature type="compositionally biased region" description="Polar residues" evidence="10">
    <location>
        <begin position="62"/>
        <end position="76"/>
    </location>
</feature>
<comment type="similarity">
    <text evidence="9">Belongs to the WRKY group I family.</text>
</comment>
<feature type="compositionally biased region" description="Basic and acidic residues" evidence="10">
    <location>
        <begin position="378"/>
        <end position="389"/>
    </location>
</feature>
<dbReference type="InterPro" id="IPR003657">
    <property type="entry name" value="WRKY_dom"/>
</dbReference>
<dbReference type="SMART" id="SM00774">
    <property type="entry name" value="WRKY"/>
    <property type="match status" value="2"/>
</dbReference>
<dbReference type="Gene3D" id="2.20.25.80">
    <property type="entry name" value="WRKY domain"/>
    <property type="match status" value="2"/>
</dbReference>
<keyword evidence="3" id="KW-0677">Repeat</keyword>
<feature type="region of interest" description="Disordered" evidence="10">
    <location>
        <begin position="49"/>
        <end position="76"/>
    </location>
</feature>
<evidence type="ECO:0000259" key="11">
    <source>
        <dbReference type="PROSITE" id="PS50811"/>
    </source>
</evidence>
<dbReference type="PaxDb" id="2711-XP_006469519.1"/>
<feature type="compositionally biased region" description="Polar residues" evidence="10">
    <location>
        <begin position="414"/>
        <end position="424"/>
    </location>
</feature>
<feature type="compositionally biased region" description="Polar residues" evidence="10">
    <location>
        <begin position="332"/>
        <end position="349"/>
    </location>
</feature>
<name>A0A067F5F0_CITSI</name>